<dbReference type="SUPFAM" id="SSF51735">
    <property type="entry name" value="NAD(P)-binding Rossmann-fold domains"/>
    <property type="match status" value="1"/>
</dbReference>
<comment type="similarity">
    <text evidence="1 4">Belongs to the short-chain dehydrogenases/reductases (SDR) family.</text>
</comment>
<dbReference type="PANTHER" id="PTHR44169">
    <property type="entry name" value="NADPH-DEPENDENT 1-ACYLDIHYDROXYACETONE PHOSPHATE REDUCTASE"/>
    <property type="match status" value="1"/>
</dbReference>
<accession>A0A010Q0B1</accession>
<dbReference type="OrthoDB" id="2102561at2759"/>
<dbReference type="AlphaFoldDB" id="A0A010Q0B1"/>
<evidence type="ECO:0000313" key="6">
    <source>
        <dbReference type="EMBL" id="EXF73222.1"/>
    </source>
</evidence>
<comment type="caution">
    <text evidence="6">The sequence shown here is derived from an EMBL/GenBank/DDBJ whole genome shotgun (WGS) entry which is preliminary data.</text>
</comment>
<evidence type="ECO:0000256" key="5">
    <source>
        <dbReference type="SAM" id="MobiDB-lite"/>
    </source>
</evidence>
<keyword evidence="3" id="KW-0560">Oxidoreductase</keyword>
<dbReference type="eggNOG" id="KOG1209">
    <property type="taxonomic scope" value="Eukaryota"/>
</dbReference>
<dbReference type="PROSITE" id="PS00061">
    <property type="entry name" value="ADH_SHORT"/>
    <property type="match status" value="1"/>
</dbReference>
<name>A0A010Q0B1_9PEZI</name>
<dbReference type="Pfam" id="PF00106">
    <property type="entry name" value="adh_short"/>
    <property type="match status" value="1"/>
</dbReference>
<dbReference type="GO" id="GO:0004806">
    <property type="term" value="F:triacylglycerol lipase activity"/>
    <property type="evidence" value="ECO:0007669"/>
    <property type="project" value="TreeGrafter"/>
</dbReference>
<evidence type="ECO:0000256" key="2">
    <source>
        <dbReference type="ARBA" id="ARBA00022857"/>
    </source>
</evidence>
<organism evidence="6 7">
    <name type="scientific">Colletotrichum fioriniae PJ7</name>
    <dbReference type="NCBI Taxonomy" id="1445577"/>
    <lineage>
        <taxon>Eukaryota</taxon>
        <taxon>Fungi</taxon>
        <taxon>Dikarya</taxon>
        <taxon>Ascomycota</taxon>
        <taxon>Pezizomycotina</taxon>
        <taxon>Sordariomycetes</taxon>
        <taxon>Hypocreomycetidae</taxon>
        <taxon>Glomerellales</taxon>
        <taxon>Glomerellaceae</taxon>
        <taxon>Colletotrichum</taxon>
        <taxon>Colletotrichum acutatum species complex</taxon>
    </lineage>
</organism>
<keyword evidence="7" id="KW-1185">Reference proteome</keyword>
<feature type="compositionally biased region" description="Polar residues" evidence="5">
    <location>
        <begin position="1"/>
        <end position="22"/>
    </location>
</feature>
<dbReference type="Proteomes" id="UP000020467">
    <property type="component" value="Unassembled WGS sequence"/>
</dbReference>
<dbReference type="GO" id="GO:0019433">
    <property type="term" value="P:triglyceride catabolic process"/>
    <property type="evidence" value="ECO:0007669"/>
    <property type="project" value="TreeGrafter"/>
</dbReference>
<dbReference type="GO" id="GO:0005811">
    <property type="term" value="C:lipid droplet"/>
    <property type="evidence" value="ECO:0007669"/>
    <property type="project" value="TreeGrafter"/>
</dbReference>
<proteinExistence type="inferred from homology"/>
<evidence type="ECO:0000256" key="4">
    <source>
        <dbReference type="RuleBase" id="RU000363"/>
    </source>
</evidence>
<evidence type="ECO:0000256" key="3">
    <source>
        <dbReference type="ARBA" id="ARBA00023002"/>
    </source>
</evidence>
<dbReference type="PRINTS" id="PR00081">
    <property type="entry name" value="GDHRDH"/>
</dbReference>
<dbReference type="GO" id="GO:0006654">
    <property type="term" value="P:phosphatidic acid biosynthetic process"/>
    <property type="evidence" value="ECO:0007669"/>
    <property type="project" value="TreeGrafter"/>
</dbReference>
<gene>
    <name evidence="6" type="ORF">CFIO01_05582</name>
</gene>
<dbReference type="GO" id="GO:0000140">
    <property type="term" value="F:acylglycerone-phosphate reductase (NADP+) activity"/>
    <property type="evidence" value="ECO:0007669"/>
    <property type="project" value="TreeGrafter"/>
</dbReference>
<dbReference type="HOGENOM" id="CLU_010194_2_9_1"/>
<dbReference type="EMBL" id="JARH01001073">
    <property type="protein sequence ID" value="EXF73222.1"/>
    <property type="molecule type" value="Genomic_DNA"/>
</dbReference>
<dbReference type="PRINTS" id="PR00080">
    <property type="entry name" value="SDRFAMILY"/>
</dbReference>
<dbReference type="InterPro" id="IPR002347">
    <property type="entry name" value="SDR_fam"/>
</dbReference>
<sequence>MQKRTTAVQQHRNQSTPGSDNAKNSSSKLSKKKKERAHVGMDPRPRQKTVLVTGCSPGGIGHALCQTFRKQGLHVIATARREDVIHGLVAEGFDALQLDVTSEESIAACHKQVQDITGGKLDILVNNAGRIHISPATDLSISDVRATFETNVFGVMAMVKAFADHLIVARGLIINISSCAAVTPYMFASVYCASKGAIASYSRTLRQELRPFGVRVMVAIAGTVKSRIAEKPQPSLAPGSLYAKMGGLYARYVHLSQEEGATDTEVFAEELVGNALKSEGGFLGRPDWLWCGGMSRKIWWALKLFGEWVIDWQTWEMFGLAKLQRIVEDERIANHSKRD</sequence>
<evidence type="ECO:0000256" key="1">
    <source>
        <dbReference type="ARBA" id="ARBA00006484"/>
    </source>
</evidence>
<dbReference type="InterPro" id="IPR020904">
    <property type="entry name" value="Sc_DH/Rdtase_CS"/>
</dbReference>
<feature type="region of interest" description="Disordered" evidence="5">
    <location>
        <begin position="1"/>
        <end position="49"/>
    </location>
</feature>
<dbReference type="KEGG" id="cfj:CFIO01_05582"/>
<dbReference type="GO" id="GO:0005783">
    <property type="term" value="C:endoplasmic reticulum"/>
    <property type="evidence" value="ECO:0007669"/>
    <property type="project" value="TreeGrafter"/>
</dbReference>
<dbReference type="PANTHER" id="PTHR44169:SF6">
    <property type="entry name" value="NADPH-DEPENDENT 1-ACYLDIHYDROXYACETONE PHOSPHATE REDUCTASE"/>
    <property type="match status" value="1"/>
</dbReference>
<dbReference type="Gene3D" id="3.40.50.720">
    <property type="entry name" value="NAD(P)-binding Rossmann-like Domain"/>
    <property type="match status" value="1"/>
</dbReference>
<dbReference type="FunFam" id="3.40.50.720:FF:000261">
    <property type="entry name" value="NADPH-dependent 1-acyldihydroxyacetone phosphate reductase"/>
    <property type="match status" value="1"/>
</dbReference>
<keyword evidence="2" id="KW-0521">NADP</keyword>
<dbReference type="InterPro" id="IPR036291">
    <property type="entry name" value="NAD(P)-bd_dom_sf"/>
</dbReference>
<reference evidence="6 7" key="1">
    <citation type="submission" date="2014-02" db="EMBL/GenBank/DDBJ databases">
        <title>The genome sequence of Colletotrichum fioriniae PJ7.</title>
        <authorList>
            <person name="Baroncelli R."/>
            <person name="Thon M.R."/>
        </authorList>
    </citation>
    <scope>NUCLEOTIDE SEQUENCE [LARGE SCALE GENOMIC DNA]</scope>
    <source>
        <strain evidence="6 7">PJ7</strain>
    </source>
</reference>
<dbReference type="STRING" id="1445577.A0A010Q0B1"/>
<evidence type="ECO:0000313" key="7">
    <source>
        <dbReference type="Proteomes" id="UP000020467"/>
    </source>
</evidence>
<dbReference type="CDD" id="cd05374">
    <property type="entry name" value="17beta-HSD-like_SDR_c"/>
    <property type="match status" value="1"/>
</dbReference>
<protein>
    <submittedName>
        <fullName evidence="6">Short chain dehydrogenase/reductase</fullName>
    </submittedName>
</protein>